<name>A0A8H6HME1_9AGAR</name>
<dbReference type="Gene3D" id="3.40.50.800">
    <property type="entry name" value="Anticodon-binding domain"/>
    <property type="match status" value="1"/>
</dbReference>
<sequence>MLSLLCTVLTRLEVGEFTIKLNNRKILDGIFELDKAPWSEVKREMTEEKCLDPLSPTRLANTSNSRVHRLLPAIRLSSNLKVVYIGGEDLIQTLVADATLMDNRRAKEGVSEMYYLRGCRGRLRAPRLQPGQHFATGPATTTPTPEAATPAPKKKAVKKEAEDELEIDESTVGIGSIAAGGQYDNLVTTIVAGANGVLPGTKLPNVPCIGVSIEMDRIFALVWPKWVEKSVRAKETFVEAGVKTDFLSKTKPKLSAQFAAGEKYEVPFAVIVGTQELAEGSLAVKEQRWVMERGKKVKVESADKGTKVRRSELVEWLKTTGAWAERGTREWA</sequence>
<protein>
    <recommendedName>
        <fullName evidence="2">Anticodon-binding domain-containing protein</fullName>
    </recommendedName>
</protein>
<evidence type="ECO:0000256" key="1">
    <source>
        <dbReference type="SAM" id="MobiDB-lite"/>
    </source>
</evidence>
<keyword evidence="4" id="KW-1185">Reference proteome</keyword>
<dbReference type="InterPro" id="IPR036621">
    <property type="entry name" value="Anticodon-bd_dom_sf"/>
</dbReference>
<dbReference type="GO" id="GO:0006427">
    <property type="term" value="P:histidyl-tRNA aminoacylation"/>
    <property type="evidence" value="ECO:0007669"/>
    <property type="project" value="TreeGrafter"/>
</dbReference>
<dbReference type="Pfam" id="PF03129">
    <property type="entry name" value="HGTP_anticodon"/>
    <property type="match status" value="1"/>
</dbReference>
<dbReference type="Proteomes" id="UP000521943">
    <property type="component" value="Unassembled WGS sequence"/>
</dbReference>
<dbReference type="GO" id="GO:0032543">
    <property type="term" value="P:mitochondrial translation"/>
    <property type="evidence" value="ECO:0007669"/>
    <property type="project" value="TreeGrafter"/>
</dbReference>
<dbReference type="InterPro" id="IPR004154">
    <property type="entry name" value="Anticodon-bd"/>
</dbReference>
<evidence type="ECO:0000259" key="2">
    <source>
        <dbReference type="Pfam" id="PF03129"/>
    </source>
</evidence>
<dbReference type="PANTHER" id="PTHR11476">
    <property type="entry name" value="HISTIDYL-TRNA SYNTHETASE"/>
    <property type="match status" value="1"/>
</dbReference>
<dbReference type="SUPFAM" id="SSF55681">
    <property type="entry name" value="Class II aaRS and biotin synthetases"/>
    <property type="match status" value="1"/>
</dbReference>
<dbReference type="GO" id="GO:0004821">
    <property type="term" value="F:histidine-tRNA ligase activity"/>
    <property type="evidence" value="ECO:0007669"/>
    <property type="project" value="TreeGrafter"/>
</dbReference>
<reference evidence="3 4" key="1">
    <citation type="submission" date="2020-07" db="EMBL/GenBank/DDBJ databases">
        <title>Comparative genomics of pyrophilous fungi reveals a link between fire events and developmental genes.</title>
        <authorList>
            <consortium name="DOE Joint Genome Institute"/>
            <person name="Steindorff A.S."/>
            <person name="Carver A."/>
            <person name="Calhoun S."/>
            <person name="Stillman K."/>
            <person name="Liu H."/>
            <person name="Lipzen A."/>
            <person name="Pangilinan J."/>
            <person name="Labutti K."/>
            <person name="Bruns T.D."/>
            <person name="Grigoriev I.V."/>
        </authorList>
    </citation>
    <scope>NUCLEOTIDE SEQUENCE [LARGE SCALE GENOMIC DNA]</scope>
    <source>
        <strain evidence="3 4">CBS 144469</strain>
    </source>
</reference>
<dbReference type="GO" id="GO:0005739">
    <property type="term" value="C:mitochondrion"/>
    <property type="evidence" value="ECO:0007669"/>
    <property type="project" value="TreeGrafter"/>
</dbReference>
<dbReference type="PANTHER" id="PTHR11476:SF7">
    <property type="entry name" value="HISTIDINE--TRNA LIGASE"/>
    <property type="match status" value="1"/>
</dbReference>
<evidence type="ECO:0000313" key="3">
    <source>
        <dbReference type="EMBL" id="KAF6749309.1"/>
    </source>
</evidence>
<gene>
    <name evidence="3" type="ORF">DFP72DRAFT_1173673</name>
</gene>
<dbReference type="Gene3D" id="3.30.930.10">
    <property type="entry name" value="Bira Bifunctional Protein, Domain 2"/>
    <property type="match status" value="1"/>
</dbReference>
<organism evidence="3 4">
    <name type="scientific">Ephemerocybe angulata</name>
    <dbReference type="NCBI Taxonomy" id="980116"/>
    <lineage>
        <taxon>Eukaryota</taxon>
        <taxon>Fungi</taxon>
        <taxon>Dikarya</taxon>
        <taxon>Basidiomycota</taxon>
        <taxon>Agaricomycotina</taxon>
        <taxon>Agaricomycetes</taxon>
        <taxon>Agaricomycetidae</taxon>
        <taxon>Agaricales</taxon>
        <taxon>Agaricineae</taxon>
        <taxon>Psathyrellaceae</taxon>
        <taxon>Ephemerocybe</taxon>
    </lineage>
</organism>
<dbReference type="GO" id="GO:0005829">
    <property type="term" value="C:cytosol"/>
    <property type="evidence" value="ECO:0007669"/>
    <property type="project" value="TreeGrafter"/>
</dbReference>
<feature type="region of interest" description="Disordered" evidence="1">
    <location>
        <begin position="129"/>
        <end position="162"/>
    </location>
</feature>
<dbReference type="SUPFAM" id="SSF52954">
    <property type="entry name" value="Class II aaRS ABD-related"/>
    <property type="match status" value="1"/>
</dbReference>
<dbReference type="AlphaFoldDB" id="A0A8H6HME1"/>
<dbReference type="InterPro" id="IPR045864">
    <property type="entry name" value="aa-tRNA-synth_II/BPL/LPL"/>
</dbReference>
<feature type="compositionally biased region" description="Low complexity" evidence="1">
    <location>
        <begin position="138"/>
        <end position="151"/>
    </location>
</feature>
<feature type="domain" description="Anticodon-binding" evidence="2">
    <location>
        <begin position="231"/>
        <end position="318"/>
    </location>
</feature>
<dbReference type="OrthoDB" id="3022109at2759"/>
<evidence type="ECO:0000313" key="4">
    <source>
        <dbReference type="Proteomes" id="UP000521943"/>
    </source>
</evidence>
<accession>A0A8H6HME1</accession>
<proteinExistence type="predicted"/>
<comment type="caution">
    <text evidence="3">The sequence shown here is derived from an EMBL/GenBank/DDBJ whole genome shotgun (WGS) entry which is preliminary data.</text>
</comment>
<dbReference type="EMBL" id="JACGCI010000064">
    <property type="protein sequence ID" value="KAF6749309.1"/>
    <property type="molecule type" value="Genomic_DNA"/>
</dbReference>
<dbReference type="GO" id="GO:0003723">
    <property type="term" value="F:RNA binding"/>
    <property type="evidence" value="ECO:0007669"/>
    <property type="project" value="TreeGrafter"/>
</dbReference>